<comment type="caution">
    <text evidence="1">The sequence shown here is derived from an EMBL/GenBank/DDBJ whole genome shotgun (WGS) entry which is preliminary data.</text>
</comment>
<dbReference type="Proteomes" id="UP001231649">
    <property type="component" value="Chromosome 26"/>
</dbReference>
<evidence type="ECO:0000313" key="2">
    <source>
        <dbReference type="Proteomes" id="UP001231649"/>
    </source>
</evidence>
<name>A0ACC2Q7B3_9NEOP</name>
<organism evidence="1 2">
    <name type="scientific">Mythimna loreyi</name>
    <dbReference type="NCBI Taxonomy" id="667449"/>
    <lineage>
        <taxon>Eukaryota</taxon>
        <taxon>Metazoa</taxon>
        <taxon>Ecdysozoa</taxon>
        <taxon>Arthropoda</taxon>
        <taxon>Hexapoda</taxon>
        <taxon>Insecta</taxon>
        <taxon>Pterygota</taxon>
        <taxon>Neoptera</taxon>
        <taxon>Endopterygota</taxon>
        <taxon>Lepidoptera</taxon>
        <taxon>Glossata</taxon>
        <taxon>Ditrysia</taxon>
        <taxon>Noctuoidea</taxon>
        <taxon>Noctuidae</taxon>
        <taxon>Noctuinae</taxon>
        <taxon>Hadenini</taxon>
        <taxon>Mythimna</taxon>
    </lineage>
</organism>
<reference evidence="1" key="1">
    <citation type="submission" date="2023-03" db="EMBL/GenBank/DDBJ databases">
        <title>Chromosome-level genomes of two armyworms, Mythimna separata and Mythimna loreyi, provide insights into the biosynthesis and reception of sex pheromones.</title>
        <authorList>
            <person name="Zhao H."/>
        </authorList>
    </citation>
    <scope>NUCLEOTIDE SEQUENCE</scope>
    <source>
        <strain evidence="1">BeijingLab</strain>
    </source>
</reference>
<keyword evidence="2" id="KW-1185">Reference proteome</keyword>
<gene>
    <name evidence="1" type="ORF">PYW08_010537</name>
</gene>
<dbReference type="EMBL" id="CM056802">
    <property type="protein sequence ID" value="KAJ8708171.1"/>
    <property type="molecule type" value="Genomic_DNA"/>
</dbReference>
<accession>A0ACC2Q7B3</accession>
<proteinExistence type="predicted"/>
<evidence type="ECO:0000313" key="1">
    <source>
        <dbReference type="EMBL" id="KAJ8708171.1"/>
    </source>
</evidence>
<protein>
    <submittedName>
        <fullName evidence="1">Uncharacterized protein</fullName>
    </submittedName>
</protein>
<sequence length="1176" mass="134678">MALFPPVTLEGNNLGQRQQRLNSLVLQAKKHGVSLQEVEALPEESPIDRFFKIDLARELKYVDYIIRNLKDDDMLYVSRALKATWLIDHRNIINPKYLEDVLFPEMIKPAVTKMKNWLYINLRDPATCQEFYQHYKEKTFEFALKFLSHCNPEFILAEAPKILTKLTPHSLKVLCEKCPGVAKIYFDSLATNEDLTTRYLERDQFYYNSVKCVLKLDADVFLYITEKYFNTNGFSRLGPLATDYILRNHKARFTNKTELYVAYFLHIPTVAARLSIEECQEVVLKLARATYLQHWFEYKVVEPLIKRLSPDKRAAFKKQVFVDKDIGDCVDKWPYEIPAPPTSPDTDAHVFDDQNFMPVCGRDRYDDLLRMPIMARCAMKCAYYDDQVEDCEIQIKTDLDRLFDEFRFIGFERALHELGQRLGATGSADRRRDIFLVLVSKSGGRTEAVSAVLSLAAKHSNEPPHTRASILRSLVKRANVWRLPAEDWKNLLDFGHGLGLDGAPSEAACHEGLHCVVIRQLLTGECEQAVRDAFLKDFSTLTEYSLKGAERTHVANGLQNMLAAAATNVEPAVAAERLGQLLDVLKLYRIRVEPTSSAVKAAVDLASRDADIARPVLQKLYDARIARRELLRLNMEFRKDEAALLNALRHDLSVLEGKKVVDILAARDTSFDNFTSKLVLYFQKHDFIVNLRTALKEKIPLQQIEKEKNVKLARPLASLVNQDFEKELREFDAAGKESAKFAAALRACAHRARPLVNLAEWGWRKAGVQAVATRAMRCREIERAAFTRALAAERRTVRVALALSMRSAGPRELLLETFTTAAQLRPAVALHAALPYFRRLGANADSGVWDIVKPLFSSVNLVPRDRLRKLLGNTDWIPAAIKPDYCVTLYVAINKIAYSNADDVLCDVSLFLPKIDEAVENILLQILENTDKDVPAIPYPSIFVRYLLLSRNEEDVERRFTKIGNQFLERLDKLQSEKESFDERLDQVLESLLYNSAFFDTKYSACLLVIERFLTWMQKFLPKEEHFKKYIKIHLTMLYFKAVRQSMKQMPEVFADPKRKKSEGVEAVGFILGRYIVKEVAELVSTYFDSIIELYTGALEEFLRESFISYSNSIGKLNASIIKGILAEGVGLQRRLAVYVFADFRYEIEEDIRKEIEEKMVQDQDIKIFAHAELLA</sequence>